<dbReference type="NCBIfam" id="NF001750">
    <property type="entry name" value="PRK00476.1"/>
    <property type="match status" value="1"/>
</dbReference>
<keyword evidence="7" id="KW-0963">Cytoplasm</keyword>
<dbReference type="HAMAP" id="MF_00044">
    <property type="entry name" value="Asp_tRNA_synth_type1"/>
    <property type="match status" value="1"/>
</dbReference>
<dbReference type="Gene3D" id="3.30.930.10">
    <property type="entry name" value="Bira Bifunctional Protein, Domain 2"/>
    <property type="match status" value="1"/>
</dbReference>
<keyword evidence="2 7" id="KW-0436">Ligase</keyword>
<comment type="function">
    <text evidence="7">Catalyzes the attachment of L-aspartate to tRNA(Asp) in a two-step reaction: L-aspartate is first activated by ATP to form Asp-AMP and then transferred to the acceptor end of tRNA(Asp).</text>
</comment>
<dbReference type="InterPro" id="IPR004365">
    <property type="entry name" value="NA-bd_OB_tRNA"/>
</dbReference>
<feature type="binding site" evidence="7">
    <location>
        <position position="454"/>
    </location>
    <ligand>
        <name>L-aspartate</name>
        <dbReference type="ChEBI" id="CHEBI:29991"/>
    </ligand>
</feature>
<feature type="binding site" evidence="7">
    <location>
        <position position="227"/>
    </location>
    <ligand>
        <name>L-aspartate</name>
        <dbReference type="ChEBI" id="CHEBI:29991"/>
    </ligand>
</feature>
<feature type="binding site" evidence="7">
    <location>
        <position position="495"/>
    </location>
    <ligand>
        <name>L-aspartate</name>
        <dbReference type="ChEBI" id="CHEBI:29991"/>
    </ligand>
</feature>
<dbReference type="InterPro" id="IPR047090">
    <property type="entry name" value="AspRS_core"/>
</dbReference>
<sequence>MGELLSGLKRTHMCGLLTENEVGREAVVMGWVQRRRDLGGLIFIDLRDRTGIVQVVFDQSLGDVFRKAEKVRNEYVLAVIGDVVKRDEETYNPNISTGTIEIRAKDLKILSVSDTPPFMIEDDVNVSESVRLKYRYLDLRRPKMQNYLITRSKVAKIVRDYLIDHGFLEIETPYLTKSTPEGARDFLVPSRLQPGTFYALPQSPQLFKQLLMIAGYDRYFQLARCFRDEDLRADRQPDFTQIDIEMSFIEEDDVIELNEGLLKKVFGDVLGIELKTPFLRLTYQEAMERFGSDKPDLRFGMELKDLSDILKETNFNVFRSALSKGSIRAINAEGCGEKFSRREIDALVDLAKDFGAKGLAWISIDSDGPKSPILKFLTEEEINGIIKRLNAKPGDLLLIVADEDAVVFNVLGRLRLHLGRKLGLMKKDDYKFVWVVDFPLLEWNEEEHRYTAMHHPFTAPKDEDIPLLDSQPQKVRAKAYDIVLNGVELGGGSIRIHSTDIQEKMFKVLGFTNESAWERFGFLMEAFKYGAPPHGGIAYGFDRLIMLLTGTDNIRDVIAFPKTQNGSCLLTDAPSPVDLKQLRELHIKVDI</sequence>
<dbReference type="InterPro" id="IPR002312">
    <property type="entry name" value="Asp/Asn-tRNA-synth_IIb"/>
</dbReference>
<dbReference type="SUPFAM" id="SSF50249">
    <property type="entry name" value="Nucleic acid-binding proteins"/>
    <property type="match status" value="1"/>
</dbReference>
<evidence type="ECO:0000313" key="9">
    <source>
        <dbReference type="EMBL" id="SHE49737.1"/>
    </source>
</evidence>
<dbReference type="AlphaFoldDB" id="A0A1M4TZG3"/>
<dbReference type="GO" id="GO:0005737">
    <property type="term" value="C:cytoplasm"/>
    <property type="evidence" value="ECO:0007669"/>
    <property type="project" value="UniProtKB-SubCell"/>
</dbReference>
<keyword evidence="6 7" id="KW-0030">Aminoacyl-tRNA synthetase</keyword>
<dbReference type="InterPro" id="IPR045864">
    <property type="entry name" value="aa-tRNA-synth_II/BPL/LPL"/>
</dbReference>
<dbReference type="Gene3D" id="2.40.50.140">
    <property type="entry name" value="Nucleic acid-binding proteins"/>
    <property type="match status" value="1"/>
</dbReference>
<evidence type="ECO:0000256" key="7">
    <source>
        <dbReference type="HAMAP-Rule" id="MF_00044"/>
    </source>
</evidence>
<keyword evidence="10" id="KW-1185">Reference proteome</keyword>
<dbReference type="CDD" id="cd00777">
    <property type="entry name" value="AspRS_core"/>
    <property type="match status" value="1"/>
</dbReference>
<evidence type="ECO:0000256" key="3">
    <source>
        <dbReference type="ARBA" id="ARBA00022741"/>
    </source>
</evidence>
<dbReference type="GO" id="GO:0006422">
    <property type="term" value="P:aspartyl-tRNA aminoacylation"/>
    <property type="evidence" value="ECO:0007669"/>
    <property type="project" value="UniProtKB-UniRule"/>
</dbReference>
<proteinExistence type="inferred from homology"/>
<dbReference type="InterPro" id="IPR012340">
    <property type="entry name" value="NA-bd_OB-fold"/>
</dbReference>
<feature type="domain" description="Aminoacyl-transfer RNA synthetases class-II family profile" evidence="8">
    <location>
        <begin position="151"/>
        <end position="561"/>
    </location>
</feature>
<comment type="subunit">
    <text evidence="7">Homodimer.</text>
</comment>
<dbReference type="GO" id="GO:0004815">
    <property type="term" value="F:aspartate-tRNA ligase activity"/>
    <property type="evidence" value="ECO:0007669"/>
    <property type="project" value="UniProtKB-UniRule"/>
</dbReference>
<dbReference type="PROSITE" id="PS50862">
    <property type="entry name" value="AA_TRNA_LIGASE_II"/>
    <property type="match status" value="1"/>
</dbReference>
<keyword evidence="5 7" id="KW-0648">Protein biosynthesis</keyword>
<evidence type="ECO:0000313" key="10">
    <source>
        <dbReference type="Proteomes" id="UP000184088"/>
    </source>
</evidence>
<dbReference type="RefSeq" id="WP_073341360.1">
    <property type="nucleotide sequence ID" value="NZ_FQVH01000002.1"/>
</dbReference>
<evidence type="ECO:0000256" key="1">
    <source>
        <dbReference type="ARBA" id="ARBA00006303"/>
    </source>
</evidence>
<dbReference type="Pfam" id="PF01336">
    <property type="entry name" value="tRNA_anti-codon"/>
    <property type="match status" value="1"/>
</dbReference>
<dbReference type="SUPFAM" id="SSF55261">
    <property type="entry name" value="GAD domain-like"/>
    <property type="match status" value="1"/>
</dbReference>
<dbReference type="Proteomes" id="UP000184088">
    <property type="component" value="Unassembled WGS sequence"/>
</dbReference>
<keyword evidence="4 7" id="KW-0067">ATP-binding</keyword>
<name>A0A1M4TZG3_9THEO</name>
<feature type="binding site" evidence="7">
    <location>
        <begin position="227"/>
        <end position="229"/>
    </location>
    <ligand>
        <name>ATP</name>
        <dbReference type="ChEBI" id="CHEBI:30616"/>
    </ligand>
</feature>
<evidence type="ECO:0000256" key="4">
    <source>
        <dbReference type="ARBA" id="ARBA00022840"/>
    </source>
</evidence>
<feature type="binding site" evidence="7">
    <location>
        <position position="236"/>
    </location>
    <ligand>
        <name>ATP</name>
        <dbReference type="ChEBI" id="CHEBI:30616"/>
    </ligand>
</feature>
<dbReference type="EMBL" id="FQVH01000002">
    <property type="protein sequence ID" value="SHE49737.1"/>
    <property type="molecule type" value="Genomic_DNA"/>
</dbReference>
<dbReference type="PANTHER" id="PTHR22594:SF5">
    <property type="entry name" value="ASPARTATE--TRNA LIGASE, MITOCHONDRIAL"/>
    <property type="match status" value="1"/>
</dbReference>
<dbReference type="GO" id="GO:0003676">
    <property type="term" value="F:nucleic acid binding"/>
    <property type="evidence" value="ECO:0007669"/>
    <property type="project" value="InterPro"/>
</dbReference>
<evidence type="ECO:0000256" key="5">
    <source>
        <dbReference type="ARBA" id="ARBA00022917"/>
    </source>
</evidence>
<comment type="subcellular location">
    <subcellularLocation>
        <location evidence="7">Cytoplasm</location>
    </subcellularLocation>
</comment>
<feature type="binding site" evidence="7">
    <location>
        <begin position="540"/>
        <end position="543"/>
    </location>
    <ligand>
        <name>ATP</name>
        <dbReference type="ChEBI" id="CHEBI:30616"/>
    </ligand>
</feature>
<dbReference type="GO" id="GO:0016740">
    <property type="term" value="F:transferase activity"/>
    <property type="evidence" value="ECO:0007669"/>
    <property type="project" value="UniProtKB-ARBA"/>
</dbReference>
<dbReference type="GO" id="GO:0005524">
    <property type="term" value="F:ATP binding"/>
    <property type="evidence" value="ECO:0007669"/>
    <property type="project" value="UniProtKB-UniRule"/>
</dbReference>
<dbReference type="Gene3D" id="3.30.1360.30">
    <property type="entry name" value="GAD-like domain"/>
    <property type="match status" value="1"/>
</dbReference>
<dbReference type="GO" id="GO:0140096">
    <property type="term" value="F:catalytic activity, acting on a protein"/>
    <property type="evidence" value="ECO:0007669"/>
    <property type="project" value="UniProtKB-ARBA"/>
</dbReference>
<evidence type="ECO:0000256" key="2">
    <source>
        <dbReference type="ARBA" id="ARBA00022598"/>
    </source>
</evidence>
<dbReference type="SUPFAM" id="SSF55681">
    <property type="entry name" value="Class II aaRS and biotin synthetases"/>
    <property type="match status" value="1"/>
</dbReference>
<dbReference type="STRING" id="1121256.SAMN02746089_00335"/>
<gene>
    <name evidence="7" type="primary">aspS</name>
    <name evidence="9" type="ORF">SAMN02746089_00335</name>
</gene>
<dbReference type="InterPro" id="IPR004524">
    <property type="entry name" value="Asp-tRNA-ligase_1"/>
</dbReference>
<reference evidence="9 10" key="1">
    <citation type="submission" date="2016-11" db="EMBL/GenBank/DDBJ databases">
        <authorList>
            <person name="Jaros S."/>
            <person name="Januszkiewicz K."/>
            <person name="Wedrychowicz H."/>
        </authorList>
    </citation>
    <scope>NUCLEOTIDE SEQUENCE [LARGE SCALE GENOMIC DNA]</scope>
    <source>
        <strain evidence="9 10">DSM 17918</strain>
    </source>
</reference>
<dbReference type="Pfam" id="PF02938">
    <property type="entry name" value="GAD"/>
    <property type="match status" value="1"/>
</dbReference>
<dbReference type="InterPro" id="IPR029351">
    <property type="entry name" value="GAD_dom"/>
</dbReference>
<feature type="binding site" evidence="7">
    <location>
        <position position="488"/>
    </location>
    <ligand>
        <name>ATP</name>
        <dbReference type="ChEBI" id="CHEBI:30616"/>
    </ligand>
</feature>
<keyword evidence="3 7" id="KW-0547">Nucleotide-binding</keyword>
<evidence type="ECO:0000259" key="8">
    <source>
        <dbReference type="PROSITE" id="PS50862"/>
    </source>
</evidence>
<dbReference type="EC" id="6.1.1.12" evidence="7"/>
<dbReference type="NCBIfam" id="TIGR00459">
    <property type="entry name" value="aspS_bact"/>
    <property type="match status" value="1"/>
</dbReference>
<feature type="region of interest" description="Aspartate" evidence="7">
    <location>
        <begin position="205"/>
        <end position="208"/>
    </location>
</feature>
<comment type="caution">
    <text evidence="7">Lacks conserved residue(s) required for the propagation of feature annotation.</text>
</comment>
<dbReference type="InterPro" id="IPR004115">
    <property type="entry name" value="GAD-like_sf"/>
</dbReference>
<dbReference type="InterPro" id="IPR006195">
    <property type="entry name" value="aa-tRNA-synth_II"/>
</dbReference>
<dbReference type="Pfam" id="PF00152">
    <property type="entry name" value="tRNA-synt_2"/>
    <property type="match status" value="1"/>
</dbReference>
<comment type="similarity">
    <text evidence="1 7">Belongs to the class-II aminoacyl-tRNA synthetase family. Type 1 subfamily.</text>
</comment>
<comment type="catalytic activity">
    <reaction evidence="7">
        <text>tRNA(Asp) + L-aspartate + ATP = L-aspartyl-tRNA(Asp) + AMP + diphosphate</text>
        <dbReference type="Rhea" id="RHEA:19649"/>
        <dbReference type="Rhea" id="RHEA-COMP:9660"/>
        <dbReference type="Rhea" id="RHEA-COMP:9678"/>
        <dbReference type="ChEBI" id="CHEBI:29991"/>
        <dbReference type="ChEBI" id="CHEBI:30616"/>
        <dbReference type="ChEBI" id="CHEBI:33019"/>
        <dbReference type="ChEBI" id="CHEBI:78442"/>
        <dbReference type="ChEBI" id="CHEBI:78516"/>
        <dbReference type="ChEBI" id="CHEBI:456215"/>
        <dbReference type="EC" id="6.1.1.12"/>
    </reaction>
</comment>
<dbReference type="OrthoDB" id="9802326at2"/>
<dbReference type="InterPro" id="IPR047089">
    <property type="entry name" value="Asp-tRNA-ligase_1_N"/>
</dbReference>
<dbReference type="PANTHER" id="PTHR22594">
    <property type="entry name" value="ASPARTYL/LYSYL-TRNA SYNTHETASE"/>
    <property type="match status" value="1"/>
</dbReference>
<dbReference type="CDD" id="cd04317">
    <property type="entry name" value="EcAspRS_like_N"/>
    <property type="match status" value="1"/>
</dbReference>
<protein>
    <recommendedName>
        <fullName evidence="7">Aspartate--tRNA ligase</fullName>
        <ecNumber evidence="7">6.1.1.12</ecNumber>
    </recommendedName>
    <alternativeName>
        <fullName evidence="7">Aspartyl-tRNA synthetase</fullName>
        <shortName evidence="7">AspRS</shortName>
    </alternativeName>
</protein>
<feature type="binding site" evidence="7">
    <location>
        <position position="181"/>
    </location>
    <ligand>
        <name>L-aspartate</name>
        <dbReference type="ChEBI" id="CHEBI:29991"/>
    </ligand>
</feature>
<dbReference type="InterPro" id="IPR004364">
    <property type="entry name" value="Aa-tRNA-synt_II"/>
</dbReference>
<evidence type="ECO:0000256" key="6">
    <source>
        <dbReference type="ARBA" id="ARBA00023146"/>
    </source>
</evidence>
<accession>A0A1M4TZG3</accession>
<dbReference type="PRINTS" id="PR01042">
    <property type="entry name" value="TRNASYNTHASP"/>
</dbReference>
<organism evidence="9 10">
    <name type="scientific">Caldanaerobius fijiensis DSM 17918</name>
    <dbReference type="NCBI Taxonomy" id="1121256"/>
    <lineage>
        <taxon>Bacteria</taxon>
        <taxon>Bacillati</taxon>
        <taxon>Bacillota</taxon>
        <taxon>Clostridia</taxon>
        <taxon>Thermoanaerobacterales</taxon>
        <taxon>Thermoanaerobacteraceae</taxon>
        <taxon>Caldanaerobius</taxon>
    </lineage>
</organism>